<keyword evidence="9" id="KW-0139">CF(1)</keyword>
<evidence type="ECO:0000256" key="8">
    <source>
        <dbReference type="ARBA" id="ARBA00023136"/>
    </source>
</evidence>
<dbReference type="GO" id="GO:0005524">
    <property type="term" value="F:ATP binding"/>
    <property type="evidence" value="ECO:0007669"/>
    <property type="project" value="UniProtKB-KW"/>
</dbReference>
<dbReference type="AlphaFoldDB" id="A0A3B0VLI5"/>
<dbReference type="Gene3D" id="2.40.30.20">
    <property type="match status" value="1"/>
</dbReference>
<dbReference type="InterPro" id="IPR027417">
    <property type="entry name" value="P-loop_NTPase"/>
</dbReference>
<keyword evidence="10" id="KW-0066">ATP synthesis</keyword>
<dbReference type="GO" id="GO:0043531">
    <property type="term" value="F:ADP binding"/>
    <property type="evidence" value="ECO:0007669"/>
    <property type="project" value="TreeGrafter"/>
</dbReference>
<dbReference type="InterPro" id="IPR000793">
    <property type="entry name" value="ATP_synth_asu_C"/>
</dbReference>
<evidence type="ECO:0000256" key="5">
    <source>
        <dbReference type="ARBA" id="ARBA00022840"/>
    </source>
</evidence>
<dbReference type="GO" id="GO:0046933">
    <property type="term" value="F:proton-transporting ATP synthase activity, rotational mechanism"/>
    <property type="evidence" value="ECO:0007669"/>
    <property type="project" value="InterPro"/>
</dbReference>
<dbReference type="InterPro" id="IPR023366">
    <property type="entry name" value="ATP_synth_asu-like_sf"/>
</dbReference>
<evidence type="ECO:0000259" key="12">
    <source>
        <dbReference type="Pfam" id="PF00306"/>
    </source>
</evidence>
<dbReference type="NCBIfam" id="TIGR00962">
    <property type="entry name" value="atpA"/>
    <property type="match status" value="1"/>
</dbReference>
<dbReference type="Gene3D" id="3.40.50.300">
    <property type="entry name" value="P-loop containing nucleotide triphosphate hydrolases"/>
    <property type="match status" value="1"/>
</dbReference>
<dbReference type="EMBL" id="UOFW01000258">
    <property type="protein sequence ID" value="VAX09095.1"/>
    <property type="molecule type" value="Genomic_DNA"/>
</dbReference>
<dbReference type="Pfam" id="PF02874">
    <property type="entry name" value="ATP-synt_ab_N"/>
    <property type="match status" value="1"/>
</dbReference>
<comment type="subcellular location">
    <subcellularLocation>
        <location evidence="1">Membrane</location>
        <topology evidence="1">Peripheral membrane protein</topology>
    </subcellularLocation>
</comment>
<dbReference type="FunFam" id="1.20.150.20:FF:000001">
    <property type="entry name" value="ATP synthase subunit alpha"/>
    <property type="match status" value="1"/>
</dbReference>
<dbReference type="EC" id="3.6.3.14" evidence="14"/>
<name>A0A3B0VLI5_9ZZZZ</name>
<keyword evidence="3" id="KW-0813">Transport</keyword>
<dbReference type="Gene3D" id="1.20.150.20">
    <property type="entry name" value="ATP synthase alpha/beta chain, C-terminal domain"/>
    <property type="match status" value="1"/>
</dbReference>
<keyword evidence="8" id="KW-0472">Membrane</keyword>
<dbReference type="EMBL" id="UOFA01000030">
    <property type="protein sequence ID" value="VAW43771.1"/>
    <property type="molecule type" value="Genomic_DNA"/>
</dbReference>
<dbReference type="InterPro" id="IPR020003">
    <property type="entry name" value="ATPase_a/bsu_AS"/>
</dbReference>
<sequence length="515" mass="55332">MQTTLNPSEISELIKDRIKDFKVQSEARTEGTVVSISDGIVRIHGLADAMQGEMIELPGDTYALALNLERDSVGAVILGGYGHISEGDKAKCTGRILEVPVGPELIGRVVDSLGNPIDGNGPIEAKLTSPIEKIAPGVIDRKSVDEPVQTGLKSIDAMVPIGRGQRELIIGDRQTGKTAVAIDAIINQKGTGVICIYVAIGQKRSSVAALVRKLEEHDAMAHTIIVAATASDSAAMQYIAPYSGCAMGEYYRDRGENGLIIYDDLTKQAWAYRQVSLLLKRPPGREAYPGDVFYLHSRLLERAARVNADYVERFTNGEVKGKTGSLTALPIIETQAGDVSAFVPTNVISITDGQIFLGTDLFNSGIRPAIDAGLSVSRVGGAAQTKAVKKLGGGVRLALAQYRELAAFAQFASDLDSATRAQLERGQRVTELMKQKQYSPMSVAEMALSLFAVDRGFMDDVEMSKVGLFESALIDHMNSTQAAFMSELNASGDFNDEIEGKLKAGVEDFKKTGSW</sequence>
<evidence type="ECO:0000259" key="13">
    <source>
        <dbReference type="Pfam" id="PF02874"/>
    </source>
</evidence>
<keyword evidence="7" id="KW-0406">Ion transport</keyword>
<gene>
    <name evidence="15" type="ORF">MNBD_ALPHA03-832</name>
    <name evidence="14" type="ORF">MNBD_GAMMA02-1376</name>
</gene>
<reference evidence="14" key="1">
    <citation type="submission" date="2018-06" db="EMBL/GenBank/DDBJ databases">
        <authorList>
            <person name="Zhirakovskaya E."/>
        </authorList>
    </citation>
    <scope>NUCLEOTIDE SEQUENCE</scope>
</reference>
<dbReference type="GO" id="GO:0016787">
    <property type="term" value="F:hydrolase activity"/>
    <property type="evidence" value="ECO:0007669"/>
    <property type="project" value="UniProtKB-KW"/>
</dbReference>
<evidence type="ECO:0000256" key="1">
    <source>
        <dbReference type="ARBA" id="ARBA00004170"/>
    </source>
</evidence>
<evidence type="ECO:0000256" key="10">
    <source>
        <dbReference type="ARBA" id="ARBA00023310"/>
    </source>
</evidence>
<dbReference type="NCBIfam" id="NF009884">
    <property type="entry name" value="PRK13343.1"/>
    <property type="match status" value="1"/>
</dbReference>
<keyword evidence="6" id="KW-1278">Translocase</keyword>
<keyword evidence="14" id="KW-0378">Hydrolase</keyword>
<evidence type="ECO:0000259" key="11">
    <source>
        <dbReference type="Pfam" id="PF00006"/>
    </source>
</evidence>
<dbReference type="InterPro" id="IPR038376">
    <property type="entry name" value="ATP_synth_asu_C_sf"/>
</dbReference>
<dbReference type="CDD" id="cd18113">
    <property type="entry name" value="ATP-synt_F1_alpha_C"/>
    <property type="match status" value="1"/>
</dbReference>
<dbReference type="InterPro" id="IPR036121">
    <property type="entry name" value="ATPase_F1/V1/A1_a/bsu_N_sf"/>
</dbReference>
<evidence type="ECO:0000313" key="15">
    <source>
        <dbReference type="EMBL" id="VAX09095.1"/>
    </source>
</evidence>
<dbReference type="SUPFAM" id="SSF52540">
    <property type="entry name" value="P-loop containing nucleoside triphosphate hydrolases"/>
    <property type="match status" value="1"/>
</dbReference>
<dbReference type="FunFam" id="3.40.50.300:FF:000002">
    <property type="entry name" value="ATP synthase subunit alpha"/>
    <property type="match status" value="1"/>
</dbReference>
<evidence type="ECO:0000256" key="7">
    <source>
        <dbReference type="ARBA" id="ARBA00023065"/>
    </source>
</evidence>
<dbReference type="CDD" id="cd01132">
    <property type="entry name" value="F1-ATPase_alpha_CD"/>
    <property type="match status" value="1"/>
</dbReference>
<evidence type="ECO:0000256" key="2">
    <source>
        <dbReference type="ARBA" id="ARBA00008936"/>
    </source>
</evidence>
<dbReference type="Pfam" id="PF00006">
    <property type="entry name" value="ATP-synt_ab"/>
    <property type="match status" value="1"/>
</dbReference>
<dbReference type="InterPro" id="IPR004100">
    <property type="entry name" value="ATPase_F1/V1/A1_a/bsu_N"/>
</dbReference>
<dbReference type="PANTHER" id="PTHR48082:SF2">
    <property type="entry name" value="ATP SYNTHASE SUBUNIT ALPHA, MITOCHONDRIAL"/>
    <property type="match status" value="1"/>
</dbReference>
<dbReference type="SUPFAM" id="SSF47917">
    <property type="entry name" value="C-terminal domain of alpha and beta subunits of F1 ATP synthase"/>
    <property type="match status" value="1"/>
</dbReference>
<keyword evidence="4" id="KW-0547">Nucleotide-binding</keyword>
<comment type="similarity">
    <text evidence="2">Belongs to the ATPase alpha/beta chains family.</text>
</comment>
<evidence type="ECO:0000256" key="4">
    <source>
        <dbReference type="ARBA" id="ARBA00022741"/>
    </source>
</evidence>
<dbReference type="Pfam" id="PF00306">
    <property type="entry name" value="ATP-synt_ab_C"/>
    <property type="match status" value="1"/>
</dbReference>
<feature type="domain" description="ATPase F1/V1/A1 complex alpha/beta subunit nucleotide-binding" evidence="11">
    <location>
        <begin position="151"/>
        <end position="377"/>
    </location>
</feature>
<dbReference type="PIRSF" id="PIRSF039088">
    <property type="entry name" value="F_ATPase_subunit_alpha"/>
    <property type="match status" value="1"/>
</dbReference>
<evidence type="ECO:0000313" key="14">
    <source>
        <dbReference type="EMBL" id="VAW43771.1"/>
    </source>
</evidence>
<organism evidence="14">
    <name type="scientific">hydrothermal vent metagenome</name>
    <dbReference type="NCBI Taxonomy" id="652676"/>
    <lineage>
        <taxon>unclassified sequences</taxon>
        <taxon>metagenomes</taxon>
        <taxon>ecological metagenomes</taxon>
    </lineage>
</organism>
<feature type="domain" description="ATP synthase alpha subunit C-terminal" evidence="12">
    <location>
        <begin position="384"/>
        <end position="509"/>
    </location>
</feature>
<dbReference type="PANTHER" id="PTHR48082">
    <property type="entry name" value="ATP SYNTHASE SUBUNIT ALPHA, MITOCHONDRIAL"/>
    <property type="match status" value="1"/>
</dbReference>
<dbReference type="CDD" id="cd18116">
    <property type="entry name" value="ATP-synt_F1_alpha_N"/>
    <property type="match status" value="1"/>
</dbReference>
<dbReference type="GO" id="GO:0045259">
    <property type="term" value="C:proton-transporting ATP synthase complex"/>
    <property type="evidence" value="ECO:0007669"/>
    <property type="project" value="UniProtKB-KW"/>
</dbReference>
<dbReference type="FunFam" id="2.40.30.20:FF:000001">
    <property type="entry name" value="ATP synthase subunit alpha"/>
    <property type="match status" value="1"/>
</dbReference>
<dbReference type="HAMAP" id="MF_01346">
    <property type="entry name" value="ATP_synth_alpha_bact"/>
    <property type="match status" value="1"/>
</dbReference>
<feature type="domain" description="ATPase F1/V1/A1 complex alpha/beta subunit N-terminal" evidence="13">
    <location>
        <begin position="31"/>
        <end position="94"/>
    </location>
</feature>
<dbReference type="InterPro" id="IPR033732">
    <property type="entry name" value="ATP_synth_F1_a_nt-bd_dom"/>
</dbReference>
<proteinExistence type="inferred from homology"/>
<dbReference type="InterPro" id="IPR000194">
    <property type="entry name" value="ATPase_F1/V1/A1_a/bsu_nucl-bd"/>
</dbReference>
<keyword evidence="5" id="KW-0067">ATP-binding</keyword>
<accession>A0A3B0VLI5</accession>
<protein>
    <submittedName>
        <fullName evidence="14">ATP synthase alpha chain</fullName>
        <ecNumber evidence="14">3.6.3.14</ecNumber>
    </submittedName>
</protein>
<dbReference type="InterPro" id="IPR005294">
    <property type="entry name" value="ATP_synth_F1_asu"/>
</dbReference>
<dbReference type="SUPFAM" id="SSF50615">
    <property type="entry name" value="N-terminal domain of alpha and beta subunits of F1 ATP synthase"/>
    <property type="match status" value="1"/>
</dbReference>
<evidence type="ECO:0000256" key="9">
    <source>
        <dbReference type="ARBA" id="ARBA00023196"/>
    </source>
</evidence>
<evidence type="ECO:0000256" key="3">
    <source>
        <dbReference type="ARBA" id="ARBA00022448"/>
    </source>
</evidence>
<dbReference type="PROSITE" id="PS00152">
    <property type="entry name" value="ATPASE_ALPHA_BETA"/>
    <property type="match status" value="1"/>
</dbReference>
<evidence type="ECO:0000256" key="6">
    <source>
        <dbReference type="ARBA" id="ARBA00022967"/>
    </source>
</evidence>